<dbReference type="Proteomes" id="UP000664521">
    <property type="component" value="Unassembled WGS sequence"/>
</dbReference>
<feature type="compositionally biased region" description="Basic residues" evidence="1">
    <location>
        <begin position="1"/>
        <end position="13"/>
    </location>
</feature>
<comment type="caution">
    <text evidence="2">The sequence shown here is derived from an EMBL/GenBank/DDBJ whole genome shotgun (WGS) entry which is preliminary data.</text>
</comment>
<organism evidence="2 3">
    <name type="scientific">Heterodermia speciosa</name>
    <dbReference type="NCBI Taxonomy" id="116794"/>
    <lineage>
        <taxon>Eukaryota</taxon>
        <taxon>Fungi</taxon>
        <taxon>Dikarya</taxon>
        <taxon>Ascomycota</taxon>
        <taxon>Pezizomycotina</taxon>
        <taxon>Lecanoromycetes</taxon>
        <taxon>OSLEUM clade</taxon>
        <taxon>Lecanoromycetidae</taxon>
        <taxon>Caliciales</taxon>
        <taxon>Physciaceae</taxon>
        <taxon>Heterodermia</taxon>
    </lineage>
</organism>
<evidence type="ECO:0000313" key="2">
    <source>
        <dbReference type="EMBL" id="CAF9914416.1"/>
    </source>
</evidence>
<evidence type="ECO:0000313" key="3">
    <source>
        <dbReference type="Proteomes" id="UP000664521"/>
    </source>
</evidence>
<accession>A0A8H3EXE3</accession>
<dbReference type="AlphaFoldDB" id="A0A8H3EXE3"/>
<dbReference type="EMBL" id="CAJPDS010000014">
    <property type="protein sequence ID" value="CAF9914416.1"/>
    <property type="molecule type" value="Genomic_DNA"/>
</dbReference>
<reference evidence="2" key="1">
    <citation type="submission" date="2021-03" db="EMBL/GenBank/DDBJ databases">
        <authorList>
            <person name="Tagirdzhanova G."/>
        </authorList>
    </citation>
    <scope>NUCLEOTIDE SEQUENCE</scope>
</reference>
<feature type="compositionally biased region" description="Basic and acidic residues" evidence="1">
    <location>
        <begin position="18"/>
        <end position="29"/>
    </location>
</feature>
<name>A0A8H3EXE3_9LECA</name>
<sequence length="367" mass="41442">MSRPKASGRKRSNLKTVKNTETKPTEAKARTQAPARSAEEYAKKWLKDPSPTPDPDPDAQPPSEPDAAVSTTECLQISHKEPPSQWGALGPLPQEVLDMIYEPLFAAGDIAMTRVSRTYYENTQTALFRSVFFPTRILQNKRWNKSTSWFVDPDVPSDTLLDVRSLRINVTPAGHSLSEYTETRGSDAIGQLVRSAPKLRNLHLDFERVLLAPDFKIGEAEFLRSLDSLTLTWNDFKSGLRSCELYLRHVDGIEIETVRDFQELCDSEDPRVTDLMALESEGEELDKARERARRIRARAGKDFQRGVACPMWSEVPRNITGCRFGPWHYSGTHARPQNVTPPSLKGEFWSLILLIIAFAILACQDRS</sequence>
<keyword evidence="3" id="KW-1185">Reference proteome</keyword>
<gene>
    <name evidence="2" type="ORF">HETSPECPRED_001975</name>
</gene>
<feature type="compositionally biased region" description="Basic and acidic residues" evidence="1">
    <location>
        <begin position="37"/>
        <end position="47"/>
    </location>
</feature>
<feature type="compositionally biased region" description="Pro residues" evidence="1">
    <location>
        <begin position="50"/>
        <end position="64"/>
    </location>
</feature>
<proteinExistence type="predicted"/>
<evidence type="ECO:0000256" key="1">
    <source>
        <dbReference type="SAM" id="MobiDB-lite"/>
    </source>
</evidence>
<protein>
    <submittedName>
        <fullName evidence="2">Uncharacterized protein</fullName>
    </submittedName>
</protein>
<feature type="region of interest" description="Disordered" evidence="1">
    <location>
        <begin position="1"/>
        <end position="72"/>
    </location>
</feature>